<gene>
    <name evidence="1" type="ORF">ERS852511_04423</name>
</gene>
<protein>
    <submittedName>
        <fullName evidence="1">Uncharacterized protein</fullName>
    </submittedName>
</protein>
<dbReference type="SUPFAM" id="SSF53448">
    <property type="entry name" value="Nucleotide-diphospho-sugar transferases"/>
    <property type="match status" value="1"/>
</dbReference>
<name>A0A174TU36_BACT4</name>
<dbReference type="AlphaFoldDB" id="A0A174TU36"/>
<dbReference type="Gene3D" id="3.90.550.10">
    <property type="entry name" value="Spore Coat Polysaccharide Biosynthesis Protein SpsA, Chain A"/>
    <property type="match status" value="1"/>
</dbReference>
<dbReference type="Proteomes" id="UP000095576">
    <property type="component" value="Unassembled WGS sequence"/>
</dbReference>
<dbReference type="InterPro" id="IPR029044">
    <property type="entry name" value="Nucleotide-diphossugar_trans"/>
</dbReference>
<organism evidence="1 2">
    <name type="scientific">Bacteroides thetaiotaomicron</name>
    <dbReference type="NCBI Taxonomy" id="818"/>
    <lineage>
        <taxon>Bacteria</taxon>
        <taxon>Pseudomonadati</taxon>
        <taxon>Bacteroidota</taxon>
        <taxon>Bacteroidia</taxon>
        <taxon>Bacteroidales</taxon>
        <taxon>Bacteroidaceae</taxon>
        <taxon>Bacteroides</taxon>
    </lineage>
</organism>
<evidence type="ECO:0000313" key="1">
    <source>
        <dbReference type="EMBL" id="CUQ12576.1"/>
    </source>
</evidence>
<evidence type="ECO:0000313" key="2">
    <source>
        <dbReference type="Proteomes" id="UP000095576"/>
    </source>
</evidence>
<reference evidence="1 2" key="1">
    <citation type="submission" date="2015-09" db="EMBL/GenBank/DDBJ databases">
        <authorList>
            <consortium name="Pathogen Informatics"/>
        </authorList>
    </citation>
    <scope>NUCLEOTIDE SEQUENCE [LARGE SCALE GENOMIC DNA]</scope>
    <source>
        <strain evidence="1 2">2789STDY5834899</strain>
    </source>
</reference>
<sequence length="231" mass="26874">MILIIPAAADKSGKPYIFDSDASGELLLCKSLLGISLSSFNSIYITLLNKHTEKYALLPKLEQAFKRHSLWERVKITLLEESASEPYTIAETIKRNDIKGEFMIKDTDNYFQITPIAGNYICAYPLDLLKRVNPSNKSYIELDYSMYVTNIIEKRIIGRYFCVGGYCFKSTDVFLNHYEKLLSLKDNKEFFYLSHIIFSMLMQGESFRPLIVSDYIDWGTEEEWQEYKTNH</sequence>
<accession>A0A174TU36</accession>
<proteinExistence type="predicted"/>
<dbReference type="RefSeq" id="WP_055300970.1">
    <property type="nucleotide sequence ID" value="NZ_CAXSVM010000051.1"/>
</dbReference>
<dbReference type="EMBL" id="CZAP01000024">
    <property type="protein sequence ID" value="CUQ12576.1"/>
    <property type="molecule type" value="Genomic_DNA"/>
</dbReference>